<name>A0A0X1U964_ANAPI</name>
<evidence type="ECO:0000313" key="3">
    <source>
        <dbReference type="Proteomes" id="UP000068026"/>
    </source>
</evidence>
<dbReference type="EMBL" id="FQUA01000005">
    <property type="protein sequence ID" value="SHE68840.1"/>
    <property type="molecule type" value="Genomic_DNA"/>
</dbReference>
<dbReference type="Proteomes" id="UP000184204">
    <property type="component" value="Unassembled WGS sequence"/>
</dbReference>
<dbReference type="Proteomes" id="UP000068026">
    <property type="component" value="Chromosome"/>
</dbReference>
<evidence type="ECO:0000313" key="4">
    <source>
        <dbReference type="Proteomes" id="UP000184204"/>
    </source>
</evidence>
<dbReference type="OrthoDB" id="1825248at2"/>
<dbReference type="RefSeq" id="WP_066050719.1">
    <property type="nucleotide sequence ID" value="NZ_CP014223.1"/>
</dbReference>
<dbReference type="InterPro" id="IPR016032">
    <property type="entry name" value="Sig_transdc_resp-reg_C-effctor"/>
</dbReference>
<dbReference type="InterPro" id="IPR036388">
    <property type="entry name" value="WH-like_DNA-bd_sf"/>
</dbReference>
<reference evidence="1 3" key="1">
    <citation type="journal article" date="2016" name="Genome Announc.">
        <title>Complete Genome Sequence of the Amino Acid-Fermenting Clostridium propionicum X2 (DSM 1682).</title>
        <authorList>
            <person name="Poehlein A."/>
            <person name="Schlien K."/>
            <person name="Chowdhury N.P."/>
            <person name="Gottschalk G."/>
            <person name="Buckel W."/>
            <person name="Daniel R."/>
        </authorList>
    </citation>
    <scope>NUCLEOTIDE SEQUENCE [LARGE SCALE GENOMIC DNA]</scope>
    <source>
        <strain evidence="1 3">X2</strain>
    </source>
</reference>
<dbReference type="GO" id="GO:0005737">
    <property type="term" value="C:cytoplasm"/>
    <property type="evidence" value="ECO:0007669"/>
    <property type="project" value="InterPro"/>
</dbReference>
<gene>
    <name evidence="1" type="ORF">CPRO_18720</name>
    <name evidence="2" type="ORF">SAMN02745151_01471</name>
</gene>
<evidence type="ECO:0000313" key="2">
    <source>
        <dbReference type="EMBL" id="SHE68840.1"/>
    </source>
</evidence>
<dbReference type="GO" id="GO:0042173">
    <property type="term" value="P:regulation of sporulation resulting in formation of a cellular spore"/>
    <property type="evidence" value="ECO:0007669"/>
    <property type="project" value="InterPro"/>
</dbReference>
<reference evidence="4" key="3">
    <citation type="submission" date="2016-11" db="EMBL/GenBank/DDBJ databases">
        <authorList>
            <person name="Jaros S."/>
            <person name="Januszkiewicz K."/>
            <person name="Wedrychowicz H."/>
        </authorList>
    </citation>
    <scope>NUCLEOTIDE SEQUENCE [LARGE SCALE GENOMIC DNA]</scope>
    <source>
        <strain evidence="4">DSM 1682</strain>
    </source>
</reference>
<sequence>MSNRSIYRKIAKQNGMSMKEVKTEMQTALEYAFTSNDDSIIKAYQEQVPRRGEVPTPEEFIKYAVNNQISKIQSRYKD</sequence>
<dbReference type="AlphaFoldDB" id="A0A0X1U964"/>
<dbReference type="EMBL" id="CP014223">
    <property type="protein sequence ID" value="AMJ41454.1"/>
    <property type="molecule type" value="Genomic_DNA"/>
</dbReference>
<reference evidence="2" key="4">
    <citation type="submission" date="2016-11" db="EMBL/GenBank/DDBJ databases">
        <authorList>
            <person name="Varghese N."/>
            <person name="Submissions S."/>
        </authorList>
    </citation>
    <scope>NUCLEOTIDE SEQUENCE</scope>
    <source>
        <strain evidence="2">DSM 1682</strain>
    </source>
</reference>
<dbReference type="GO" id="GO:0003700">
    <property type="term" value="F:DNA-binding transcription factor activity"/>
    <property type="evidence" value="ECO:0007669"/>
    <property type="project" value="InterPro"/>
</dbReference>
<dbReference type="SUPFAM" id="SSF46894">
    <property type="entry name" value="C-terminal effector domain of the bipartite response regulators"/>
    <property type="match status" value="1"/>
</dbReference>
<protein>
    <submittedName>
        <fullName evidence="2">Sporulation initiation factor Spo0A C terminal</fullName>
    </submittedName>
</protein>
<dbReference type="GO" id="GO:0003743">
    <property type="term" value="F:translation initiation factor activity"/>
    <property type="evidence" value="ECO:0007669"/>
    <property type="project" value="UniProtKB-KW"/>
</dbReference>
<dbReference type="KEGG" id="cpro:CPRO_18720"/>
<dbReference type="Gene3D" id="1.10.10.10">
    <property type="entry name" value="Winged helix-like DNA-binding domain superfamily/Winged helix DNA-binding domain"/>
    <property type="match status" value="1"/>
</dbReference>
<organism evidence="2 4">
    <name type="scientific">Anaerotignum propionicum DSM 1682</name>
    <dbReference type="NCBI Taxonomy" id="991789"/>
    <lineage>
        <taxon>Bacteria</taxon>
        <taxon>Bacillati</taxon>
        <taxon>Bacillota</taxon>
        <taxon>Clostridia</taxon>
        <taxon>Lachnospirales</taxon>
        <taxon>Anaerotignaceae</taxon>
        <taxon>Anaerotignum</taxon>
    </lineage>
</organism>
<proteinExistence type="predicted"/>
<dbReference type="GO" id="GO:0005509">
    <property type="term" value="F:calcium ion binding"/>
    <property type="evidence" value="ECO:0007669"/>
    <property type="project" value="InterPro"/>
</dbReference>
<evidence type="ECO:0000313" key="1">
    <source>
        <dbReference type="EMBL" id="AMJ41454.1"/>
    </source>
</evidence>
<dbReference type="GO" id="GO:0003677">
    <property type="term" value="F:DNA binding"/>
    <property type="evidence" value="ECO:0007669"/>
    <property type="project" value="InterPro"/>
</dbReference>
<accession>A0A0X1U964</accession>
<reference evidence="3" key="2">
    <citation type="submission" date="2016-01" db="EMBL/GenBank/DDBJ databases">
        <authorList>
            <person name="Poehlein A."/>
            <person name="Schlien K."/>
            <person name="Gottschalk G."/>
            <person name="Buckel W."/>
            <person name="Daniel R."/>
        </authorList>
    </citation>
    <scope>NUCLEOTIDE SEQUENCE [LARGE SCALE GENOMIC DNA]</scope>
    <source>
        <strain evidence="3">X2</strain>
    </source>
</reference>
<keyword evidence="2" id="KW-0396">Initiation factor</keyword>
<keyword evidence="3" id="KW-1185">Reference proteome</keyword>
<keyword evidence="2" id="KW-0648">Protein biosynthesis</keyword>